<evidence type="ECO:0000256" key="2">
    <source>
        <dbReference type="SAM" id="Phobius"/>
    </source>
</evidence>
<evidence type="ECO:0000256" key="1">
    <source>
        <dbReference type="SAM" id="Coils"/>
    </source>
</evidence>
<comment type="caution">
    <text evidence="3">The sequence shown here is derived from an EMBL/GenBank/DDBJ whole genome shotgun (WGS) entry which is preliminary data.</text>
</comment>
<proteinExistence type="predicted"/>
<feature type="transmembrane region" description="Helical" evidence="2">
    <location>
        <begin position="12"/>
        <end position="34"/>
    </location>
</feature>
<keyword evidence="4" id="KW-1185">Reference proteome</keyword>
<dbReference type="EMBL" id="BMXR01000001">
    <property type="protein sequence ID" value="GGX40058.1"/>
    <property type="molecule type" value="Genomic_DNA"/>
</dbReference>
<reference evidence="3" key="1">
    <citation type="journal article" date="2014" name="Int. J. Syst. Evol. Microbiol.">
        <title>Complete genome sequence of Corynebacterium casei LMG S-19264T (=DSM 44701T), isolated from a smear-ripened cheese.</title>
        <authorList>
            <consortium name="US DOE Joint Genome Institute (JGI-PGF)"/>
            <person name="Walter F."/>
            <person name="Albersmeier A."/>
            <person name="Kalinowski J."/>
            <person name="Ruckert C."/>
        </authorList>
    </citation>
    <scope>NUCLEOTIDE SEQUENCE</scope>
    <source>
        <strain evidence="3">KCTC 22169</strain>
    </source>
</reference>
<gene>
    <name evidence="3" type="ORF">GCM10007392_03320</name>
</gene>
<reference evidence="3" key="2">
    <citation type="submission" date="2020-09" db="EMBL/GenBank/DDBJ databases">
        <authorList>
            <person name="Sun Q."/>
            <person name="Kim S."/>
        </authorList>
    </citation>
    <scope>NUCLEOTIDE SEQUENCE</scope>
    <source>
        <strain evidence="3">KCTC 22169</strain>
    </source>
</reference>
<feature type="coiled-coil region" evidence="1">
    <location>
        <begin position="50"/>
        <end position="84"/>
    </location>
</feature>
<evidence type="ECO:0000313" key="3">
    <source>
        <dbReference type="EMBL" id="GGX40058.1"/>
    </source>
</evidence>
<protein>
    <submittedName>
        <fullName evidence="3">Uncharacterized protein</fullName>
    </submittedName>
</protein>
<dbReference type="Proteomes" id="UP000626148">
    <property type="component" value="Unassembled WGS sequence"/>
</dbReference>
<evidence type="ECO:0000313" key="4">
    <source>
        <dbReference type="Proteomes" id="UP000626148"/>
    </source>
</evidence>
<dbReference type="RefSeq" id="WP_189606748.1">
    <property type="nucleotide sequence ID" value="NZ_BMXR01000001.1"/>
</dbReference>
<keyword evidence="2" id="KW-0472">Membrane</keyword>
<keyword evidence="1" id="KW-0175">Coiled coil</keyword>
<accession>A0A918K0Q1</accession>
<name>A0A918K0Q1_9GAMM</name>
<sequence>MDIRKRIEQNPVIVFLSVLVVGFVSGVGAVRVILEVANFDTDSQTKIERMQKIDDELSKTKEQLEKYKLELKRLKENYAMLMQDESNNIDERVVRAVSKLEIWVVYTTEYLQEAVEIKKRISETGATIALWHLEDYVLRETKDKLIQFNPASAEGVAAVKAMIADIYDFNLESVSVEGESNGRKPLSEIIFELNRSANHTIGSVPTPLNITTDTVPTRSNEVLIWIMPKELYGLLQ</sequence>
<keyword evidence="2" id="KW-0812">Transmembrane</keyword>
<dbReference type="AlphaFoldDB" id="A0A918K0Q1"/>
<organism evidence="3 4">
    <name type="scientific">Saccharospirillum salsuginis</name>
    <dbReference type="NCBI Taxonomy" id="418750"/>
    <lineage>
        <taxon>Bacteria</taxon>
        <taxon>Pseudomonadati</taxon>
        <taxon>Pseudomonadota</taxon>
        <taxon>Gammaproteobacteria</taxon>
        <taxon>Oceanospirillales</taxon>
        <taxon>Saccharospirillaceae</taxon>
        <taxon>Saccharospirillum</taxon>
    </lineage>
</organism>
<keyword evidence="2" id="KW-1133">Transmembrane helix</keyword>